<protein>
    <recommendedName>
        <fullName evidence="6">SWIM-type domain-containing protein</fullName>
    </recommendedName>
</protein>
<dbReference type="Pfam" id="PF04434">
    <property type="entry name" value="SWIM"/>
    <property type="match status" value="1"/>
</dbReference>
<feature type="compositionally biased region" description="Basic and acidic residues" evidence="5">
    <location>
        <begin position="174"/>
        <end position="185"/>
    </location>
</feature>
<dbReference type="Pfam" id="PF03108">
    <property type="entry name" value="DBD_Tnp_Mut"/>
    <property type="match status" value="1"/>
</dbReference>
<keyword evidence="1" id="KW-0479">Metal-binding</keyword>
<dbReference type="PROSITE" id="PS50966">
    <property type="entry name" value="ZF_SWIM"/>
    <property type="match status" value="1"/>
</dbReference>
<feature type="compositionally biased region" description="Basic and acidic residues" evidence="5">
    <location>
        <begin position="516"/>
        <end position="530"/>
    </location>
</feature>
<feature type="domain" description="SWIM-type" evidence="6">
    <location>
        <begin position="807"/>
        <end position="839"/>
    </location>
</feature>
<dbReference type="InterPro" id="IPR004332">
    <property type="entry name" value="Transposase_MuDR"/>
</dbReference>
<organism evidence="7 8">
    <name type="scientific">Vigna mungo</name>
    <name type="common">Black gram</name>
    <name type="synonym">Phaseolus mungo</name>
    <dbReference type="NCBI Taxonomy" id="3915"/>
    <lineage>
        <taxon>Eukaryota</taxon>
        <taxon>Viridiplantae</taxon>
        <taxon>Streptophyta</taxon>
        <taxon>Embryophyta</taxon>
        <taxon>Tracheophyta</taxon>
        <taxon>Spermatophyta</taxon>
        <taxon>Magnoliopsida</taxon>
        <taxon>eudicotyledons</taxon>
        <taxon>Gunneridae</taxon>
        <taxon>Pentapetalae</taxon>
        <taxon>rosids</taxon>
        <taxon>fabids</taxon>
        <taxon>Fabales</taxon>
        <taxon>Fabaceae</taxon>
        <taxon>Papilionoideae</taxon>
        <taxon>50 kb inversion clade</taxon>
        <taxon>NPAAA clade</taxon>
        <taxon>indigoferoid/millettioid clade</taxon>
        <taxon>Phaseoleae</taxon>
        <taxon>Vigna</taxon>
    </lineage>
</organism>
<evidence type="ECO:0000313" key="8">
    <source>
        <dbReference type="Proteomes" id="UP001374535"/>
    </source>
</evidence>
<dbReference type="PANTHER" id="PTHR31973">
    <property type="entry name" value="POLYPROTEIN, PUTATIVE-RELATED"/>
    <property type="match status" value="1"/>
</dbReference>
<evidence type="ECO:0000256" key="4">
    <source>
        <dbReference type="PROSITE-ProRule" id="PRU00325"/>
    </source>
</evidence>
<feature type="compositionally biased region" description="Basic residues" evidence="5">
    <location>
        <begin position="160"/>
        <end position="173"/>
    </location>
</feature>
<name>A0AAQ3N3H6_VIGMU</name>
<accession>A0AAQ3N3H6</accession>
<evidence type="ECO:0000259" key="6">
    <source>
        <dbReference type="PROSITE" id="PS50966"/>
    </source>
</evidence>
<evidence type="ECO:0000313" key="7">
    <source>
        <dbReference type="EMBL" id="WVZ01678.1"/>
    </source>
</evidence>
<dbReference type="AlphaFoldDB" id="A0AAQ3N3H6"/>
<evidence type="ECO:0000256" key="1">
    <source>
        <dbReference type="ARBA" id="ARBA00022723"/>
    </source>
</evidence>
<gene>
    <name evidence="7" type="ORF">V8G54_022484</name>
</gene>
<evidence type="ECO:0000256" key="3">
    <source>
        <dbReference type="ARBA" id="ARBA00022833"/>
    </source>
</evidence>
<dbReference type="InterPro" id="IPR007527">
    <property type="entry name" value="Znf_SWIM"/>
</dbReference>
<keyword evidence="8" id="KW-1185">Reference proteome</keyword>
<dbReference type="EMBL" id="CP144694">
    <property type="protein sequence ID" value="WVZ01678.1"/>
    <property type="molecule type" value="Genomic_DNA"/>
</dbReference>
<dbReference type="InterPro" id="IPR006564">
    <property type="entry name" value="Znf_PMZ"/>
</dbReference>
<feature type="region of interest" description="Disordered" evidence="5">
    <location>
        <begin position="356"/>
        <end position="394"/>
    </location>
</feature>
<keyword evidence="3" id="KW-0862">Zinc</keyword>
<proteinExistence type="predicted"/>
<feature type="region of interest" description="Disordered" evidence="5">
    <location>
        <begin position="503"/>
        <end position="532"/>
    </location>
</feature>
<sequence length="927" mass="105066">MSKRISLSGKVGVTSDLLLVVLPTEKSMLVTSSSYYHCAYMKFRHVSNQTEYVIKKLKKKDNVECKEKLSVIVEENFEMILFPSLDSLVAQSPFANFPQKKLASLEFLMGRFWVEMIKRNSKEAAISGKQLANGECVTTEKGEEVEDKEIRNNNGLPQERKRRGAASEKRKRPQEKMEKRKTISETECREEDVHDSCDGAPTSIMMNIITYRHIDVGALISRRLCPSSRKRRLFTTRRLSARESGESINCSPIEFYSKQSKEFKQGGRCGGCERNGGCEKQAKFVKNKGLHYVGGEIHVIKGENNEEVEIYVQHVSSEVVEVQFLTCGEEADEGHIKEMEEEVSKVGDEEVNLHEEEMPEKESYGGEEQDNGGHDEGVEEVGMGLEDGDGDEEHDSDVNVVVQEVEIGGEQDSNLNLAVEDVEMSEEEGDGVEQQDSHVYVAVEKVAMGKEKGDGGKEQEEVNLEEGYVGEEHDYLHEEEEGGNVVEEEVEALAVECLDDSEKERMTNDDDGFSIENDRVDKNEKKEKKSVSRINNVGEGSFIMNEEVGQHDINEEYNSDELDLDVDSDDGVRLKRGKFRKYRQDARNKSFKFELGMEFCSLKEFKNALLEHGVLNGKKVKFVKNDLNRVRVVCKNKCGFLIMASKGQNPGWTSQMWKGFWKQKCKFTLDCTSISRQKAGKAKQIALDSLVGDGERQHGCLYDYVGELLRGCKQDFLSSCRSFIGVDDCHLKTTYGSQLLVTVARDPNDQYFPLAFDVRSYDGGCQCHISTGVGKENGEVENSGNWIPVWVGAAKFEVTHDFIMDKFIVDLSNHTCSCYFWDLVGIPCRHVVSAINYKLENPEDYVHPYYKKQAYETCYGPEIVPINGQQLWYTSDSTALLPPIYKTPLGRPKKLRRREPDEYVSHTKLSKKNLVMKCNSCNQFVIM</sequence>
<dbReference type="SMART" id="SM00575">
    <property type="entry name" value="ZnF_PMZ"/>
    <property type="match status" value="1"/>
</dbReference>
<reference evidence="7 8" key="1">
    <citation type="journal article" date="2023" name="Life. Sci Alliance">
        <title>Evolutionary insights into 3D genome organization and epigenetic landscape of Vigna mungo.</title>
        <authorList>
            <person name="Junaid A."/>
            <person name="Singh B."/>
            <person name="Bhatia S."/>
        </authorList>
    </citation>
    <scope>NUCLEOTIDE SEQUENCE [LARGE SCALE GENOMIC DNA]</scope>
    <source>
        <strain evidence="7">Urdbean</strain>
    </source>
</reference>
<evidence type="ECO:0000256" key="2">
    <source>
        <dbReference type="ARBA" id="ARBA00022771"/>
    </source>
</evidence>
<dbReference type="PANTHER" id="PTHR31973:SF187">
    <property type="entry name" value="MUTATOR TRANSPOSASE MUDRA PROTEIN"/>
    <property type="match status" value="1"/>
</dbReference>
<keyword evidence="2 4" id="KW-0863">Zinc-finger</keyword>
<dbReference type="GO" id="GO:0008270">
    <property type="term" value="F:zinc ion binding"/>
    <property type="evidence" value="ECO:0007669"/>
    <property type="project" value="UniProtKB-KW"/>
</dbReference>
<dbReference type="Proteomes" id="UP001374535">
    <property type="component" value="Chromosome 7"/>
</dbReference>
<evidence type="ECO:0000256" key="5">
    <source>
        <dbReference type="SAM" id="MobiDB-lite"/>
    </source>
</evidence>
<feature type="region of interest" description="Disordered" evidence="5">
    <location>
        <begin position="142"/>
        <end position="185"/>
    </location>
</feature>